<dbReference type="AlphaFoldDB" id="A0A3M7S8D9"/>
<keyword evidence="5" id="KW-1015">Disulfide bond</keyword>
<evidence type="ECO:0000259" key="7">
    <source>
        <dbReference type="SMART" id="SM00737"/>
    </source>
</evidence>
<sequence>MFKLLILTIAVALFGSSSAQITWKDCGSKNGVLTDIVVEGCTSSPCILKKGTDASMKATFDQRIASTSIKAKVSGVIFGIPIPFPLPDDNACNLNANCPAQANSQNSVELKLPILKEYPSLSVDCRIHLKEDFTGRIFTGFGMSLTDYSVQNSNRSNENLKNKTRNLNYNKDLIRKLMTYKKYFEY</sequence>
<protein>
    <submittedName>
        <fullName evidence="8">Epididymal secretory E1</fullName>
    </submittedName>
</protein>
<feature type="signal peptide" evidence="6">
    <location>
        <begin position="1"/>
        <end position="19"/>
    </location>
</feature>
<dbReference type="SMART" id="SM00737">
    <property type="entry name" value="ML"/>
    <property type="match status" value="1"/>
</dbReference>
<dbReference type="PANTHER" id="PTHR11306:SF68">
    <property type="entry name" value="NPC INTRACELLULAR CHOLESTEROL TRANSPORTER 2"/>
    <property type="match status" value="1"/>
</dbReference>
<feature type="domain" description="MD-2-related lipid-recognition" evidence="7">
    <location>
        <begin position="23"/>
        <end position="135"/>
    </location>
</feature>
<comment type="similarity">
    <text evidence="2">Belongs to the NPC2 family.</text>
</comment>
<dbReference type="InterPro" id="IPR033916">
    <property type="entry name" value="ML_Npc2-like"/>
</dbReference>
<dbReference type="SUPFAM" id="SSF81296">
    <property type="entry name" value="E set domains"/>
    <property type="match status" value="1"/>
</dbReference>
<keyword evidence="3" id="KW-0964">Secreted</keyword>
<dbReference type="GO" id="GO:0032367">
    <property type="term" value="P:intracellular cholesterol transport"/>
    <property type="evidence" value="ECO:0007669"/>
    <property type="project" value="InterPro"/>
</dbReference>
<dbReference type="InterPro" id="IPR003172">
    <property type="entry name" value="ML_dom"/>
</dbReference>
<evidence type="ECO:0000256" key="5">
    <source>
        <dbReference type="ARBA" id="ARBA00023157"/>
    </source>
</evidence>
<comment type="subcellular location">
    <subcellularLocation>
        <location evidence="1">Secreted</location>
    </subcellularLocation>
</comment>
<accession>A0A3M7S8D9</accession>
<dbReference type="GO" id="GO:0005576">
    <property type="term" value="C:extracellular region"/>
    <property type="evidence" value="ECO:0007669"/>
    <property type="project" value="UniProtKB-SubCell"/>
</dbReference>
<evidence type="ECO:0000256" key="6">
    <source>
        <dbReference type="SAM" id="SignalP"/>
    </source>
</evidence>
<evidence type="ECO:0000256" key="1">
    <source>
        <dbReference type="ARBA" id="ARBA00004613"/>
    </source>
</evidence>
<organism evidence="8 9">
    <name type="scientific">Brachionus plicatilis</name>
    <name type="common">Marine rotifer</name>
    <name type="synonym">Brachionus muelleri</name>
    <dbReference type="NCBI Taxonomy" id="10195"/>
    <lineage>
        <taxon>Eukaryota</taxon>
        <taxon>Metazoa</taxon>
        <taxon>Spiralia</taxon>
        <taxon>Gnathifera</taxon>
        <taxon>Rotifera</taxon>
        <taxon>Eurotatoria</taxon>
        <taxon>Monogononta</taxon>
        <taxon>Pseudotrocha</taxon>
        <taxon>Ploima</taxon>
        <taxon>Brachionidae</taxon>
        <taxon>Brachionus</taxon>
    </lineage>
</organism>
<dbReference type="OrthoDB" id="6489092at2759"/>
<dbReference type="PANTHER" id="PTHR11306">
    <property type="entry name" value="NIEMANN PICK TYPE C2 PROTEIN NPC2-RELATED"/>
    <property type="match status" value="1"/>
</dbReference>
<reference evidence="8 9" key="1">
    <citation type="journal article" date="2018" name="Sci. Rep.">
        <title>Genomic signatures of local adaptation to the degree of environmental predictability in rotifers.</title>
        <authorList>
            <person name="Franch-Gras L."/>
            <person name="Hahn C."/>
            <person name="Garcia-Roger E.M."/>
            <person name="Carmona M.J."/>
            <person name="Serra M."/>
            <person name="Gomez A."/>
        </authorList>
    </citation>
    <scope>NUCLEOTIDE SEQUENCE [LARGE SCALE GENOMIC DNA]</scope>
    <source>
        <strain evidence="8">HYR1</strain>
    </source>
</reference>
<dbReference type="InterPro" id="IPR039670">
    <property type="entry name" value="NPC2-like"/>
</dbReference>
<dbReference type="Gene3D" id="2.60.40.770">
    <property type="match status" value="1"/>
</dbReference>
<feature type="chain" id="PRO_5018145802" evidence="6">
    <location>
        <begin position="20"/>
        <end position="186"/>
    </location>
</feature>
<proteinExistence type="inferred from homology"/>
<name>A0A3M7S8D9_BRAPC</name>
<keyword evidence="4 6" id="KW-0732">Signal</keyword>
<dbReference type="CDD" id="cd00916">
    <property type="entry name" value="Npc2_like"/>
    <property type="match status" value="1"/>
</dbReference>
<evidence type="ECO:0000313" key="9">
    <source>
        <dbReference type="Proteomes" id="UP000276133"/>
    </source>
</evidence>
<evidence type="ECO:0000256" key="2">
    <source>
        <dbReference type="ARBA" id="ARBA00006370"/>
    </source>
</evidence>
<dbReference type="STRING" id="10195.A0A3M7S8D9"/>
<evidence type="ECO:0000313" key="8">
    <source>
        <dbReference type="EMBL" id="RNA31959.1"/>
    </source>
</evidence>
<evidence type="ECO:0000256" key="3">
    <source>
        <dbReference type="ARBA" id="ARBA00022525"/>
    </source>
</evidence>
<keyword evidence="9" id="KW-1185">Reference proteome</keyword>
<gene>
    <name evidence="8" type="ORF">BpHYR1_011139</name>
</gene>
<evidence type="ECO:0000256" key="4">
    <source>
        <dbReference type="ARBA" id="ARBA00022729"/>
    </source>
</evidence>
<dbReference type="GO" id="GO:0032934">
    <property type="term" value="F:sterol binding"/>
    <property type="evidence" value="ECO:0007669"/>
    <property type="project" value="InterPro"/>
</dbReference>
<dbReference type="EMBL" id="REGN01001877">
    <property type="protein sequence ID" value="RNA31959.1"/>
    <property type="molecule type" value="Genomic_DNA"/>
</dbReference>
<dbReference type="Proteomes" id="UP000276133">
    <property type="component" value="Unassembled WGS sequence"/>
</dbReference>
<dbReference type="InterPro" id="IPR014756">
    <property type="entry name" value="Ig_E-set"/>
</dbReference>
<dbReference type="FunFam" id="2.60.40.770:FF:000001">
    <property type="entry name" value="NPC intracellular cholesterol transporter 2"/>
    <property type="match status" value="1"/>
</dbReference>
<dbReference type="Pfam" id="PF02221">
    <property type="entry name" value="E1_DerP2_DerF2"/>
    <property type="match status" value="1"/>
</dbReference>
<comment type="caution">
    <text evidence="8">The sequence shown here is derived from an EMBL/GenBank/DDBJ whole genome shotgun (WGS) entry which is preliminary data.</text>
</comment>